<name>A0ABP2UND3_9ENTE</name>
<evidence type="ECO:0000313" key="3">
    <source>
        <dbReference type="Proteomes" id="UP000013866"/>
    </source>
</evidence>
<dbReference type="RefSeq" id="WP_010752257.1">
    <property type="nucleotide sequence ID" value="NZ_KB946287.1"/>
</dbReference>
<keyword evidence="3" id="KW-1185">Reference proteome</keyword>
<feature type="domain" description="PglD N-terminal" evidence="1">
    <location>
        <begin position="4"/>
        <end position="80"/>
    </location>
</feature>
<proteinExistence type="predicted"/>
<dbReference type="InterPro" id="IPR011004">
    <property type="entry name" value="Trimer_LpxA-like_sf"/>
</dbReference>
<dbReference type="InterPro" id="IPR020019">
    <property type="entry name" value="AcTrfase_PglD-like"/>
</dbReference>
<dbReference type="NCBIfam" id="TIGR03570">
    <property type="entry name" value="NeuD_NnaD"/>
    <property type="match status" value="1"/>
</dbReference>
<evidence type="ECO:0000259" key="1">
    <source>
        <dbReference type="Pfam" id="PF17836"/>
    </source>
</evidence>
<dbReference type="SUPFAM" id="SSF51161">
    <property type="entry name" value="Trimeric LpxA-like enzymes"/>
    <property type="match status" value="1"/>
</dbReference>
<organism evidence="2 3">
    <name type="scientific">Enterococcus villorum ATCC 700913</name>
    <dbReference type="NCBI Taxonomy" id="1158604"/>
    <lineage>
        <taxon>Bacteria</taxon>
        <taxon>Bacillati</taxon>
        <taxon>Bacillota</taxon>
        <taxon>Bacilli</taxon>
        <taxon>Lactobacillales</taxon>
        <taxon>Enterococcaceae</taxon>
        <taxon>Enterococcus</taxon>
    </lineage>
</organism>
<evidence type="ECO:0000313" key="2">
    <source>
        <dbReference type="EMBL" id="EOH87166.1"/>
    </source>
</evidence>
<dbReference type="Gene3D" id="3.40.50.20">
    <property type="match status" value="1"/>
</dbReference>
<sequence length="224" mass="24549">MKSIIIGAGGYAKELFFLLNYFPEYDVIGFIDDSPSMIGKKVLGKPVLGNRQYVKSIKEKRAIFMGIASPIVRKEIYEELKENKYISYPNIISSYALVGQNVDMGIGNVVMPYATLTADITLGNFNMINIHSTIGHDTSIGNYNTIFPNVNISGNCVVGDKNEFGVGTKIIPKVSIGNKVITGAGSVVITDLKDCTKNVGMPTRVITTKKEERRDGLDCLIIKK</sequence>
<dbReference type="EMBL" id="AJAN01000031">
    <property type="protein sequence ID" value="EOH87166.1"/>
    <property type="molecule type" value="Genomic_DNA"/>
</dbReference>
<protein>
    <submittedName>
        <fullName evidence="2">Sialic acid O-acetyltransferase NeuD family sugar O-acyltransferase</fullName>
    </submittedName>
</protein>
<dbReference type="CDD" id="cd03360">
    <property type="entry name" value="LbH_AT_putative"/>
    <property type="match status" value="1"/>
</dbReference>
<dbReference type="Pfam" id="PF17836">
    <property type="entry name" value="PglD_N"/>
    <property type="match status" value="1"/>
</dbReference>
<comment type="caution">
    <text evidence="2">The sequence shown here is derived from an EMBL/GenBank/DDBJ whole genome shotgun (WGS) entry which is preliminary data.</text>
</comment>
<dbReference type="Gene3D" id="2.160.10.10">
    <property type="entry name" value="Hexapeptide repeat proteins"/>
    <property type="match status" value="1"/>
</dbReference>
<dbReference type="Proteomes" id="UP000013866">
    <property type="component" value="Unassembled WGS sequence"/>
</dbReference>
<reference evidence="2 3" key="1">
    <citation type="submission" date="2013-02" db="EMBL/GenBank/DDBJ databases">
        <title>The Genome Sequence of Enterococcus villorum ATCC_700913.</title>
        <authorList>
            <consortium name="The Broad Institute Genome Sequencing Platform"/>
            <consortium name="The Broad Institute Genome Sequencing Center for Infectious Disease"/>
            <person name="Earl A.M."/>
            <person name="Gilmore M.S."/>
            <person name="Lebreton F."/>
            <person name="Walker B."/>
            <person name="Young S.K."/>
            <person name="Zeng Q."/>
            <person name="Gargeya S."/>
            <person name="Fitzgerald M."/>
            <person name="Haas B."/>
            <person name="Abouelleil A."/>
            <person name="Alvarado L."/>
            <person name="Arachchi H.M."/>
            <person name="Berlin A.M."/>
            <person name="Chapman S.B."/>
            <person name="Dewar J."/>
            <person name="Goldberg J."/>
            <person name="Griggs A."/>
            <person name="Gujja S."/>
            <person name="Hansen M."/>
            <person name="Howarth C."/>
            <person name="Imamovic A."/>
            <person name="Larimer J."/>
            <person name="McCowan C."/>
            <person name="Murphy C."/>
            <person name="Neiman D."/>
            <person name="Pearson M."/>
            <person name="Priest M."/>
            <person name="Roberts A."/>
            <person name="Saif S."/>
            <person name="Shea T."/>
            <person name="Sisk P."/>
            <person name="Sykes S."/>
            <person name="Wortman J."/>
            <person name="Nusbaum C."/>
            <person name="Birren B."/>
        </authorList>
    </citation>
    <scope>NUCLEOTIDE SEQUENCE [LARGE SCALE GENOMIC DNA]</scope>
    <source>
        <strain evidence="2 3">ATCC 700913</strain>
    </source>
</reference>
<accession>A0ABP2UND3</accession>
<dbReference type="InterPro" id="IPR050179">
    <property type="entry name" value="Trans_hexapeptide_repeat"/>
</dbReference>
<dbReference type="PANTHER" id="PTHR43300:SF7">
    <property type="entry name" value="UDP-N-ACETYLBACILLOSAMINE N-ACETYLTRANSFERASE"/>
    <property type="match status" value="1"/>
</dbReference>
<dbReference type="InterPro" id="IPR041561">
    <property type="entry name" value="PglD_N"/>
</dbReference>
<dbReference type="PANTHER" id="PTHR43300">
    <property type="entry name" value="ACETYLTRANSFERASE"/>
    <property type="match status" value="1"/>
</dbReference>
<gene>
    <name evidence="2" type="ORF">UAO_02403</name>
</gene>